<feature type="transmembrane region" description="Helical" evidence="2">
    <location>
        <begin position="271"/>
        <end position="294"/>
    </location>
</feature>
<keyword evidence="2" id="KW-0812">Transmembrane</keyword>
<dbReference type="AlphaFoldDB" id="A8BRJ8"/>
<dbReference type="RefSeq" id="XP_001705283.1">
    <property type="nucleotide sequence ID" value="XM_001705231.1"/>
</dbReference>
<keyword evidence="4" id="KW-1185">Reference proteome</keyword>
<accession>A8BRJ8</accession>
<feature type="transmembrane region" description="Helical" evidence="2">
    <location>
        <begin position="184"/>
        <end position="206"/>
    </location>
</feature>
<reference evidence="3 4" key="1">
    <citation type="journal article" date="2007" name="Science">
        <title>Genomic minimalism in the early diverging intestinal parasite Giardia lamblia.</title>
        <authorList>
            <person name="Morrison H.G."/>
            <person name="McArthur A.G."/>
            <person name="Gillin F.D."/>
            <person name="Aley S.B."/>
            <person name="Adam R.D."/>
            <person name="Olsen G.J."/>
            <person name="Best A.A."/>
            <person name="Cande W.Z."/>
            <person name="Chen F."/>
            <person name="Cipriano M.J."/>
            <person name="Davids B.J."/>
            <person name="Dawson S.C."/>
            <person name="Elmendorf H.G."/>
            <person name="Hehl A.B."/>
            <person name="Holder M.E."/>
            <person name="Huse S.M."/>
            <person name="Kim U.U."/>
            <person name="Lasek-Nesselquist E."/>
            <person name="Manning G."/>
            <person name="Nigam A."/>
            <person name="Nixon J.E."/>
            <person name="Palm D."/>
            <person name="Passamaneck N.E."/>
            <person name="Prabhu A."/>
            <person name="Reich C.I."/>
            <person name="Reiner D.S."/>
            <person name="Samuelson J."/>
            <person name="Svard S.G."/>
            <person name="Sogin M.L."/>
        </authorList>
    </citation>
    <scope>NUCLEOTIDE SEQUENCE [LARGE SCALE GENOMIC DNA]</scope>
    <source>
        <strain evidence="3 4">WB C6</strain>
    </source>
</reference>
<comment type="caution">
    <text evidence="3">The sequence shown here is derived from an EMBL/GenBank/DDBJ whole genome shotgun (WGS) entry which is preliminary data.</text>
</comment>
<evidence type="ECO:0000313" key="3">
    <source>
        <dbReference type="EMBL" id="KAE8305992.1"/>
    </source>
</evidence>
<feature type="region of interest" description="Disordered" evidence="1">
    <location>
        <begin position="943"/>
        <end position="976"/>
    </location>
</feature>
<dbReference type="InterPro" id="IPR039797">
    <property type="entry name" value="Pecanex"/>
</dbReference>
<dbReference type="GeneID" id="5698170"/>
<dbReference type="HOGENOM" id="CLU_266222_0_0_1"/>
<keyword evidence="2" id="KW-1133">Transmembrane helix</keyword>
<feature type="region of interest" description="Disordered" evidence="1">
    <location>
        <begin position="1017"/>
        <end position="1037"/>
    </location>
</feature>
<name>A8BRJ8_GIAIC</name>
<organism evidence="3 4">
    <name type="scientific">Giardia intestinalis (strain ATCC 50803 / WB clone C6)</name>
    <name type="common">Giardia lamblia</name>
    <dbReference type="NCBI Taxonomy" id="184922"/>
    <lineage>
        <taxon>Eukaryota</taxon>
        <taxon>Metamonada</taxon>
        <taxon>Diplomonadida</taxon>
        <taxon>Hexamitidae</taxon>
        <taxon>Giardiinae</taxon>
        <taxon>Giardia</taxon>
    </lineage>
</organism>
<feature type="transmembrane region" description="Helical" evidence="2">
    <location>
        <begin position="306"/>
        <end position="329"/>
    </location>
</feature>
<feature type="transmembrane region" description="Helical" evidence="2">
    <location>
        <begin position="349"/>
        <end position="372"/>
    </location>
</feature>
<dbReference type="EMBL" id="AACB03000001">
    <property type="protein sequence ID" value="KAE8305992.1"/>
    <property type="molecule type" value="Genomic_DNA"/>
</dbReference>
<sequence>MAGNYPVFDEGSGALFCQKFLDHLLFGITIRSTGNFGGAVYAIASLINLIPLVVAVVFSQFPRRIWSLVTSLVLSLCLSVTYGLLARAGERYKRSSKVGSRGGASSTRRCPTAGAIGAVLFPVNKGPCVQAAIQLLALSLAVIFHIAVYFGVAERWVGVFVAMLWVPALRGLDSAMNVFTPAQLFECSFTNLFYTFCIFIPNIIFLSDKPRELVAQDIKWFNVAYALIPPLSFFGVLPQFRCLLLYVIDLICRIVKLPTFGGWSILLFPSVLLAIVGTNFLSFVPGVFFVLMNVKYGTLKSYTARIFIRFAFAILAAVASITIFCLLLLADIHISPLPSQVITMWSSHIKFLVPLGIGAGCYLLFQLGSLFARKRRIQSRIYAIINHISGVAILILGIFDGIVSISSYTQSTKESSLMTLNLEAGTIHALSLLHLTVSACTDPAALYVSLLLGGLILTIVQLALGSSSNNFSSLPLELRPTNLPAIAVSALVGAVADGFLHRLTVGINMYISVAKFAFSKPRTGWRKVMLYLLPILIPWNMLVLVLSSLLNIPPLPIGGTPILVPSYPRYSQFFYSSVDINLTFGDYMKTVVSTILDNDGRLKPEDTDDIMFYDSALQSLSGWSQDMSSEASFCCLFRSKLDSGALGTQGTILPLLTPIGYGGMRPGDVVVLLSGKNMLILRSMGMLSFATGVLCNVTALETKETSCHTVERVSLEELYNAATRRERKAKPGKKAATEMQASVTSPNAEALEHADVAVNPVASGRKSASASTRKWYWLPRYKFSLMTDDYTYQDYSLAGVFSHPDSRRGLVDLLLKFIFVFAISSTDDKLCQVITKLAKCYDHCFSGNVYKNSNQETINACLMTHYKDLEESATTDTRRREVLKASIFLFHCISPRGWDIREADIYQLFNGAYILQRAFVFSPLASSNLTAMSHSAVAVEEMAMESPSRKQPTETPVAHGRSNKSAIGNNTPMAPHNIANDIADELAEVGLDAEDVSVDLGSIAQSRLDAHNRALEEGSARQELPSFSPPPSQTQLASVDTTSFEPIPLASIGASPFNVDQVSPFGAAYGSSSFSALLISVLDTAPSQIDPDDQDVAKTLGVKAMKHAIEHSIQCLSIGDSLPSTLSEAETVVYEQLTEVYIDQGDKRQWRTTLMEKKLKRLFTIKPGPRAYSYSHSKVQWDVYTYPSFACEMIWATIQADLLVFASGDEERFSVQSLPAVLRNLFCEAASAPYGYPLRHYGLMEI</sequence>
<dbReference type="PANTHER" id="PTHR12372:SF6">
    <property type="entry name" value="PECANEX-LIKE PROTEIN 4"/>
    <property type="match status" value="1"/>
</dbReference>
<feature type="compositionally biased region" description="Polar residues" evidence="1">
    <location>
        <begin position="963"/>
        <end position="972"/>
    </location>
</feature>
<feature type="transmembrane region" description="Helical" evidence="2">
    <location>
        <begin position="131"/>
        <end position="150"/>
    </location>
</feature>
<feature type="transmembrane region" description="Helical" evidence="2">
    <location>
        <begin position="484"/>
        <end position="507"/>
    </location>
</feature>
<dbReference type="OMA" id="CEMIWAT"/>
<evidence type="ECO:0000256" key="1">
    <source>
        <dbReference type="SAM" id="MobiDB-lite"/>
    </source>
</evidence>
<evidence type="ECO:0000313" key="4">
    <source>
        <dbReference type="Proteomes" id="UP000001548"/>
    </source>
</evidence>
<evidence type="ECO:0000256" key="2">
    <source>
        <dbReference type="SAM" id="Phobius"/>
    </source>
</evidence>
<proteinExistence type="predicted"/>
<feature type="transmembrane region" description="Helical" evidence="2">
    <location>
        <begin position="156"/>
        <end position="172"/>
    </location>
</feature>
<dbReference type="PANTHER" id="PTHR12372">
    <property type="entry name" value="PECANEX"/>
    <property type="match status" value="1"/>
</dbReference>
<feature type="transmembrane region" description="Helical" evidence="2">
    <location>
        <begin position="384"/>
        <end position="405"/>
    </location>
</feature>
<dbReference type="KEGG" id="gla:GL50803_0025205"/>
<protein>
    <submittedName>
        <fullName evidence="3">Uncharacterized protein</fullName>
    </submittedName>
</protein>
<feature type="transmembrane region" description="Helical" evidence="2">
    <location>
        <begin position="417"/>
        <end position="437"/>
    </location>
</feature>
<dbReference type="Proteomes" id="UP000001548">
    <property type="component" value="Unassembled WGS sequence"/>
</dbReference>
<gene>
    <name evidence="3" type="ORF">GL50803_0025205</name>
</gene>
<feature type="transmembrane region" description="Helical" evidence="2">
    <location>
        <begin position="39"/>
        <end position="59"/>
    </location>
</feature>
<feature type="transmembrane region" description="Helical" evidence="2">
    <location>
        <begin position="65"/>
        <end position="85"/>
    </location>
</feature>
<feature type="transmembrane region" description="Helical" evidence="2">
    <location>
        <begin position="444"/>
        <end position="464"/>
    </location>
</feature>
<feature type="transmembrane region" description="Helical" evidence="2">
    <location>
        <begin position="218"/>
        <end position="237"/>
    </location>
</feature>
<keyword evidence="2" id="KW-0472">Membrane</keyword>
<feature type="transmembrane region" description="Helical" evidence="2">
    <location>
        <begin position="528"/>
        <end position="550"/>
    </location>
</feature>
<dbReference type="VEuPathDB" id="GiardiaDB:GL50803_25205"/>